<protein>
    <submittedName>
        <fullName evidence="1">Uncharacterized protein</fullName>
    </submittedName>
</protein>
<reference evidence="1" key="1">
    <citation type="submission" date="2022-10" db="EMBL/GenBank/DDBJ databases">
        <title>The complete genomes of actinobacterial strains from the NBC collection.</title>
        <authorList>
            <person name="Joergensen T.S."/>
            <person name="Alvarez Arevalo M."/>
            <person name="Sterndorff E.B."/>
            <person name="Faurdal D."/>
            <person name="Vuksanovic O."/>
            <person name="Mourched A.-S."/>
            <person name="Charusanti P."/>
            <person name="Shaw S."/>
            <person name="Blin K."/>
            <person name="Weber T."/>
        </authorList>
    </citation>
    <scope>NUCLEOTIDE SEQUENCE</scope>
    <source>
        <strain evidence="1">NBC_00668</strain>
    </source>
</reference>
<dbReference type="Proteomes" id="UP001432060">
    <property type="component" value="Chromosome"/>
</dbReference>
<accession>A0ABZ1XRV2</accession>
<dbReference type="RefSeq" id="WP_329401820.1">
    <property type="nucleotide sequence ID" value="NZ_CP109019.1"/>
</dbReference>
<sequence length="78" mass="8269">MASTERITVTLPADILAAIRTEAEGNVSAYTAKALKAQAVRDAAARLAEWQATYGREQVEDLQALALDALDALPGGER</sequence>
<name>A0ABZ1XRV2_9ACTN</name>
<evidence type="ECO:0000313" key="2">
    <source>
        <dbReference type="Proteomes" id="UP001432060"/>
    </source>
</evidence>
<organism evidence="1 2">
    <name type="scientific">Streptomyces melanogenes</name>
    <dbReference type="NCBI Taxonomy" id="67326"/>
    <lineage>
        <taxon>Bacteria</taxon>
        <taxon>Bacillati</taxon>
        <taxon>Actinomycetota</taxon>
        <taxon>Actinomycetes</taxon>
        <taxon>Kitasatosporales</taxon>
        <taxon>Streptomycetaceae</taxon>
        <taxon>Streptomyces</taxon>
    </lineage>
</organism>
<evidence type="ECO:0000313" key="1">
    <source>
        <dbReference type="EMBL" id="WUT85447.1"/>
    </source>
</evidence>
<gene>
    <name evidence="1" type="ORF">OG515_26255</name>
</gene>
<dbReference type="EMBL" id="CP109019">
    <property type="protein sequence ID" value="WUT85447.1"/>
    <property type="molecule type" value="Genomic_DNA"/>
</dbReference>
<keyword evidence="2" id="KW-1185">Reference proteome</keyword>
<proteinExistence type="predicted"/>